<keyword evidence="7" id="KW-0067">ATP-binding</keyword>
<evidence type="ECO:0000313" key="12">
    <source>
        <dbReference type="Proteomes" id="UP000694308"/>
    </source>
</evidence>
<dbReference type="InterPro" id="IPR000014">
    <property type="entry name" value="PAS"/>
</dbReference>
<feature type="transmembrane region" description="Helical" evidence="9">
    <location>
        <begin position="76"/>
        <end position="96"/>
    </location>
</feature>
<dbReference type="GO" id="GO:0005886">
    <property type="term" value="C:plasma membrane"/>
    <property type="evidence" value="ECO:0007669"/>
    <property type="project" value="TreeGrafter"/>
</dbReference>
<dbReference type="CDD" id="cd00082">
    <property type="entry name" value="HisKA"/>
    <property type="match status" value="1"/>
</dbReference>
<dbReference type="FunFam" id="3.30.565.10:FF:000037">
    <property type="entry name" value="Hybrid sensor histidine kinase/response regulator"/>
    <property type="match status" value="1"/>
</dbReference>
<dbReference type="AlphaFoldDB" id="A0A949WSQ4"/>
<keyword evidence="3" id="KW-0597">Phosphoprotein</keyword>
<evidence type="ECO:0000256" key="1">
    <source>
        <dbReference type="ARBA" id="ARBA00000085"/>
    </source>
</evidence>
<dbReference type="Pfam" id="PF00512">
    <property type="entry name" value="HisKA"/>
    <property type="match status" value="1"/>
</dbReference>
<comment type="caution">
    <text evidence="11">The sequence shown here is derived from an EMBL/GenBank/DDBJ whole genome shotgun (WGS) entry which is preliminary data.</text>
</comment>
<dbReference type="EC" id="2.7.13.3" evidence="2"/>
<dbReference type="InterPro" id="IPR003594">
    <property type="entry name" value="HATPase_dom"/>
</dbReference>
<feature type="transmembrane region" description="Helical" evidence="9">
    <location>
        <begin position="143"/>
        <end position="164"/>
    </location>
</feature>
<evidence type="ECO:0000313" key="11">
    <source>
        <dbReference type="EMBL" id="MBV7275346.1"/>
    </source>
</evidence>
<keyword evidence="8" id="KW-0902">Two-component regulatory system</keyword>
<feature type="transmembrane region" description="Helical" evidence="9">
    <location>
        <begin position="116"/>
        <end position="136"/>
    </location>
</feature>
<evidence type="ECO:0000256" key="4">
    <source>
        <dbReference type="ARBA" id="ARBA00022679"/>
    </source>
</evidence>
<dbReference type="CDD" id="cd16922">
    <property type="entry name" value="HATPase_EvgS-ArcB-TorS-like"/>
    <property type="match status" value="1"/>
</dbReference>
<dbReference type="PROSITE" id="PS50109">
    <property type="entry name" value="HIS_KIN"/>
    <property type="match status" value="1"/>
</dbReference>
<sequence length="689" mass="79223">MQYSGYFGELGKTLKSIPLELLIEISILSIFIPALIAMDKYNDQLFHSLSELFNCAIFFAIFVFAYNTYNISKNNFLMLLGIGCFFVALVNVVQIFPHTGVSILFEERNKDIETEAWIIARYIWVFTCLASTIFIFKPEKNLNVYLVFIAYFFITALSLLSIFYLNIFPNSYIGDKGLASFKLISEYIISFLYIIVAIIYYRLRKNIEFQLFAYIEGSLVILVVSEFLLAVFFNPLDWRNGTGYILKVISAYFIYKAIIEIGLKKPYSTVFNDLNLIGHKVKESQKMIVSNQQCYDMIINNSDNAIVIGSENKLVFANNKLAELVGVENVADIMNSEIERFIPDEVKVSALHYINETIRNKKITPFKEARLKRLDGQVIDMEIMSCFCSYYGKPSIVAMFRDIRERKQIKQLENDIVENKKEIDKTREMNKLMTEFFANISHELKTPLNVILSAIQILSLPSGEETNNSAELRLNKYIKSMRQNCYRLLRIVNNLIDITKFDAGYLQLNLKNYNIVDIVEDITMSVADYIESKGIELIFDTDVEEKIMAIDADKIERIILNLLSNSIKFTNKGGKILVNLLNKNKSIIISVRDTGIGIPEDKLDIIFERFGQVDRTLSRNREGSGIGLSLVKSIVDMHRGSIRVLSKLGKGSEFIIELPVKLVKEKIYDKCLYENKLEKVRVEFSDIYL</sequence>
<reference evidence="11" key="1">
    <citation type="submission" date="2020-12" db="EMBL/GenBank/DDBJ databases">
        <title>Clostridium thailandense sp. nov., a novel acetogenic bacterium isolated from peat land soil in Thailand.</title>
        <authorList>
            <person name="Chaikitkaew S."/>
            <person name="Birkeland N.K."/>
        </authorList>
    </citation>
    <scope>NUCLEOTIDE SEQUENCE</scope>
    <source>
        <strain evidence="11">PL3</strain>
    </source>
</reference>
<dbReference type="SMART" id="SM00387">
    <property type="entry name" value="HATPase_c"/>
    <property type="match status" value="1"/>
</dbReference>
<evidence type="ECO:0000256" key="3">
    <source>
        <dbReference type="ARBA" id="ARBA00022553"/>
    </source>
</evidence>
<keyword evidence="9" id="KW-0472">Membrane</keyword>
<name>A0A949WSQ4_9CLOT</name>
<keyword evidence="12" id="KW-1185">Reference proteome</keyword>
<dbReference type="RefSeq" id="WP_218322399.1">
    <property type="nucleotide sequence ID" value="NZ_JAEEGC010000120.1"/>
</dbReference>
<dbReference type="Proteomes" id="UP000694308">
    <property type="component" value="Unassembled WGS sequence"/>
</dbReference>
<dbReference type="InterPro" id="IPR033425">
    <property type="entry name" value="MASE3"/>
</dbReference>
<evidence type="ECO:0000256" key="6">
    <source>
        <dbReference type="ARBA" id="ARBA00022777"/>
    </source>
</evidence>
<evidence type="ECO:0000256" key="5">
    <source>
        <dbReference type="ARBA" id="ARBA00022741"/>
    </source>
</evidence>
<dbReference type="GO" id="GO:0000155">
    <property type="term" value="F:phosphorelay sensor kinase activity"/>
    <property type="evidence" value="ECO:0007669"/>
    <property type="project" value="InterPro"/>
</dbReference>
<comment type="catalytic activity">
    <reaction evidence="1">
        <text>ATP + protein L-histidine = ADP + protein N-phospho-L-histidine.</text>
        <dbReference type="EC" id="2.7.13.3"/>
    </reaction>
</comment>
<dbReference type="Pfam" id="PF02518">
    <property type="entry name" value="HATPase_c"/>
    <property type="match status" value="1"/>
</dbReference>
<organism evidence="11 12">
    <name type="scientific">Clostridium thailandense</name>
    <dbReference type="NCBI Taxonomy" id="2794346"/>
    <lineage>
        <taxon>Bacteria</taxon>
        <taxon>Bacillati</taxon>
        <taxon>Bacillota</taxon>
        <taxon>Clostridia</taxon>
        <taxon>Eubacteriales</taxon>
        <taxon>Clostridiaceae</taxon>
        <taxon>Clostridium</taxon>
    </lineage>
</organism>
<dbReference type="EMBL" id="JAEEGC010000120">
    <property type="protein sequence ID" value="MBV7275346.1"/>
    <property type="molecule type" value="Genomic_DNA"/>
</dbReference>
<feature type="domain" description="Histidine kinase" evidence="10">
    <location>
        <begin position="439"/>
        <end position="662"/>
    </location>
</feature>
<keyword evidence="6" id="KW-0418">Kinase</keyword>
<dbReference type="PANTHER" id="PTHR43047:SF72">
    <property type="entry name" value="OSMOSENSING HISTIDINE PROTEIN KINASE SLN1"/>
    <property type="match status" value="1"/>
</dbReference>
<dbReference type="GO" id="GO:0005524">
    <property type="term" value="F:ATP binding"/>
    <property type="evidence" value="ECO:0007669"/>
    <property type="project" value="UniProtKB-KW"/>
</dbReference>
<evidence type="ECO:0000256" key="9">
    <source>
        <dbReference type="SAM" id="Phobius"/>
    </source>
</evidence>
<dbReference type="InterPro" id="IPR003661">
    <property type="entry name" value="HisK_dim/P_dom"/>
</dbReference>
<dbReference type="SMART" id="SM00388">
    <property type="entry name" value="HisKA"/>
    <property type="match status" value="1"/>
</dbReference>
<keyword evidence="4" id="KW-0808">Transferase</keyword>
<dbReference type="Pfam" id="PF17159">
    <property type="entry name" value="MASE3"/>
    <property type="match status" value="1"/>
</dbReference>
<evidence type="ECO:0000256" key="7">
    <source>
        <dbReference type="ARBA" id="ARBA00022840"/>
    </source>
</evidence>
<dbReference type="PANTHER" id="PTHR43047">
    <property type="entry name" value="TWO-COMPONENT HISTIDINE PROTEIN KINASE"/>
    <property type="match status" value="1"/>
</dbReference>
<feature type="transmembrane region" description="Helical" evidence="9">
    <location>
        <begin position="44"/>
        <end position="64"/>
    </location>
</feature>
<proteinExistence type="predicted"/>
<gene>
    <name evidence="11" type="ORF">I6U48_20815</name>
</gene>
<dbReference type="GO" id="GO:0009927">
    <property type="term" value="F:histidine phosphotransfer kinase activity"/>
    <property type="evidence" value="ECO:0007669"/>
    <property type="project" value="TreeGrafter"/>
</dbReference>
<feature type="transmembrane region" description="Helical" evidence="9">
    <location>
        <begin position="21"/>
        <end position="38"/>
    </location>
</feature>
<evidence type="ECO:0000259" key="10">
    <source>
        <dbReference type="PROSITE" id="PS50109"/>
    </source>
</evidence>
<dbReference type="NCBIfam" id="TIGR00229">
    <property type="entry name" value="sensory_box"/>
    <property type="match status" value="1"/>
</dbReference>
<feature type="transmembrane region" description="Helical" evidence="9">
    <location>
        <begin position="184"/>
        <end position="201"/>
    </location>
</feature>
<evidence type="ECO:0000256" key="2">
    <source>
        <dbReference type="ARBA" id="ARBA00012438"/>
    </source>
</evidence>
<evidence type="ECO:0000256" key="8">
    <source>
        <dbReference type="ARBA" id="ARBA00023012"/>
    </source>
</evidence>
<keyword evidence="9" id="KW-1133">Transmembrane helix</keyword>
<protein>
    <recommendedName>
        <fullName evidence="2">histidine kinase</fullName>
        <ecNumber evidence="2">2.7.13.3</ecNumber>
    </recommendedName>
</protein>
<keyword evidence="9" id="KW-0812">Transmembrane</keyword>
<feature type="transmembrane region" description="Helical" evidence="9">
    <location>
        <begin position="213"/>
        <end position="232"/>
    </location>
</feature>
<accession>A0A949WSQ4</accession>
<keyword evidence="5" id="KW-0547">Nucleotide-binding</keyword>
<dbReference type="InterPro" id="IPR005467">
    <property type="entry name" value="His_kinase_dom"/>
</dbReference>